<dbReference type="InterPro" id="IPR022761">
    <property type="entry name" value="Fumarate_lyase_N"/>
</dbReference>
<comment type="caution">
    <text evidence="6">The sequence shown here is derived from an EMBL/GenBank/DDBJ whole genome shotgun (WGS) entry which is preliminary data.</text>
</comment>
<dbReference type="PANTHER" id="PTHR43172">
    <property type="entry name" value="ADENYLOSUCCINATE LYASE"/>
    <property type="match status" value="1"/>
</dbReference>
<comment type="similarity">
    <text evidence="4">Belongs to the lyase 1 family. Adenylosuccinate lyase subfamily.</text>
</comment>
<dbReference type="SMART" id="SM00998">
    <property type="entry name" value="ADSL_C"/>
    <property type="match status" value="1"/>
</dbReference>
<dbReference type="SUPFAM" id="SSF48557">
    <property type="entry name" value="L-aspartase-like"/>
    <property type="match status" value="1"/>
</dbReference>
<dbReference type="InterPro" id="IPR004769">
    <property type="entry name" value="Pur_lyase"/>
</dbReference>
<sequence>MRDLYNNPLNSRYASREMSYIFSDDMKFTTWRKLWVSLAECEKELGLNITDEQIIELKAHINDINYEDAAKREKEVRHDVMSHVYAYGLQCPSAKGIIHLGATSCYVGDNTDIIVMRDALLLIKRKIVTVLHRLSNFAMKYKDMPTLGFTHFQPAQLTTVGKRATLWMQDLVMDIENIDYLISTLKLRGVKGTTGTQASFMNLFEGDEEKVKRLDKMVAERMGFKKSFGVTGQTYPRKLDSIVLNTLSEVAQSAYKFSNDLRLLQNMKEVEEPFEKHQIGSSAMAYKRNPMRSERMGALARYVIVDSLNPAITASTQWFERTLDDSANKRIAVAEAFLALDGVLNLYINIAENMVVYDKVIAAHVNNELPFMATENIMMESVKRGGDRQELHERIREHSMAAAQRVKGEGLDNDLIKRIIEDDGFKLTKDEIIEIIDPMKFVGRAPSQVVEFVNEYVNPIIQENREAIDVRSEINV</sequence>
<keyword evidence="2 4" id="KW-0456">Lyase</keyword>
<dbReference type="Gene3D" id="1.10.275.60">
    <property type="match status" value="1"/>
</dbReference>
<evidence type="ECO:0000256" key="4">
    <source>
        <dbReference type="RuleBase" id="RU361172"/>
    </source>
</evidence>
<dbReference type="InterPro" id="IPR020557">
    <property type="entry name" value="Fumarate_lyase_CS"/>
</dbReference>
<dbReference type="InterPro" id="IPR019468">
    <property type="entry name" value="AdenyloSucc_lyase_C"/>
</dbReference>
<comment type="catalytic activity">
    <reaction evidence="4">
        <text>(2S)-2-[5-amino-1-(5-phospho-beta-D-ribosyl)imidazole-4-carboxamido]succinate = 5-amino-1-(5-phospho-beta-D-ribosyl)imidazole-4-carboxamide + fumarate</text>
        <dbReference type="Rhea" id="RHEA:23920"/>
        <dbReference type="ChEBI" id="CHEBI:29806"/>
        <dbReference type="ChEBI" id="CHEBI:58443"/>
        <dbReference type="ChEBI" id="CHEBI:58475"/>
        <dbReference type="EC" id="4.3.2.2"/>
    </reaction>
</comment>
<evidence type="ECO:0000256" key="2">
    <source>
        <dbReference type="ARBA" id="ARBA00023239"/>
    </source>
</evidence>
<dbReference type="PANTHER" id="PTHR43172:SF1">
    <property type="entry name" value="ADENYLOSUCCINATE LYASE"/>
    <property type="match status" value="1"/>
</dbReference>
<comment type="pathway">
    <text evidence="4">Purine metabolism; AMP biosynthesis via de novo pathway; AMP from IMP: step 2/2.</text>
</comment>
<dbReference type="Pfam" id="PF10397">
    <property type="entry name" value="ADSL_C"/>
    <property type="match status" value="1"/>
</dbReference>
<evidence type="ECO:0000313" key="6">
    <source>
        <dbReference type="EMBL" id="MBD7910472.1"/>
    </source>
</evidence>
<comment type="catalytic activity">
    <reaction evidence="4">
        <text>N(6)-(1,2-dicarboxyethyl)-AMP = fumarate + AMP</text>
        <dbReference type="Rhea" id="RHEA:16853"/>
        <dbReference type="ChEBI" id="CHEBI:29806"/>
        <dbReference type="ChEBI" id="CHEBI:57567"/>
        <dbReference type="ChEBI" id="CHEBI:456215"/>
        <dbReference type="EC" id="4.3.2.2"/>
    </reaction>
</comment>
<dbReference type="InterPro" id="IPR000362">
    <property type="entry name" value="Fumarate_lyase_fam"/>
</dbReference>
<organism evidence="6 7">
    <name type="scientific">Clostridium cibarium</name>
    <dbReference type="NCBI Taxonomy" id="2762247"/>
    <lineage>
        <taxon>Bacteria</taxon>
        <taxon>Bacillati</taxon>
        <taxon>Bacillota</taxon>
        <taxon>Clostridia</taxon>
        <taxon>Eubacteriales</taxon>
        <taxon>Clostridiaceae</taxon>
        <taxon>Clostridium</taxon>
    </lineage>
</organism>
<dbReference type="PROSITE" id="PS00163">
    <property type="entry name" value="FUMARATE_LYASES"/>
    <property type="match status" value="1"/>
</dbReference>
<dbReference type="Pfam" id="PF00206">
    <property type="entry name" value="Lyase_1"/>
    <property type="match status" value="1"/>
</dbReference>
<dbReference type="PRINTS" id="PR00149">
    <property type="entry name" value="FUMRATELYASE"/>
</dbReference>
<evidence type="ECO:0000313" key="7">
    <source>
        <dbReference type="Proteomes" id="UP000627781"/>
    </source>
</evidence>
<dbReference type="RefSeq" id="WP_143314925.1">
    <property type="nucleotide sequence ID" value="NZ_JACSRA010000004.1"/>
</dbReference>
<evidence type="ECO:0000259" key="5">
    <source>
        <dbReference type="SMART" id="SM00998"/>
    </source>
</evidence>
<evidence type="ECO:0000256" key="3">
    <source>
        <dbReference type="NCBIfam" id="TIGR00928"/>
    </source>
</evidence>
<accession>A0ABR8PQN6</accession>
<reference evidence="6 7" key="1">
    <citation type="submission" date="2020-08" db="EMBL/GenBank/DDBJ databases">
        <title>A Genomic Blueprint of the Chicken Gut Microbiome.</title>
        <authorList>
            <person name="Gilroy R."/>
            <person name="Ravi A."/>
            <person name="Getino M."/>
            <person name="Pursley I."/>
            <person name="Horton D.L."/>
            <person name="Alikhan N.-F."/>
            <person name="Baker D."/>
            <person name="Gharbi K."/>
            <person name="Hall N."/>
            <person name="Watson M."/>
            <person name="Adriaenssens E.M."/>
            <person name="Foster-Nyarko E."/>
            <person name="Jarju S."/>
            <person name="Secka A."/>
            <person name="Antonio M."/>
            <person name="Oren A."/>
            <person name="Chaudhuri R."/>
            <person name="La Ragione R.M."/>
            <person name="Hildebrand F."/>
            <person name="Pallen M.J."/>
        </authorList>
    </citation>
    <scope>NUCLEOTIDE SEQUENCE [LARGE SCALE GENOMIC DNA]</scope>
    <source>
        <strain evidence="6 7">Sa3CVN1</strain>
    </source>
</reference>
<keyword evidence="4" id="KW-0658">Purine biosynthesis</keyword>
<evidence type="ECO:0000256" key="1">
    <source>
        <dbReference type="ARBA" id="ARBA00022605"/>
    </source>
</evidence>
<dbReference type="CDD" id="cd03302">
    <property type="entry name" value="Adenylsuccinate_lyase_2"/>
    <property type="match status" value="1"/>
</dbReference>
<keyword evidence="7" id="KW-1185">Reference proteome</keyword>
<dbReference type="NCBIfam" id="TIGR00928">
    <property type="entry name" value="purB"/>
    <property type="match status" value="1"/>
</dbReference>
<dbReference type="Gene3D" id="1.10.40.30">
    <property type="entry name" value="Fumarase/aspartase (C-terminal domain)"/>
    <property type="match status" value="1"/>
</dbReference>
<comment type="pathway">
    <text evidence="4">Purine metabolism; IMP biosynthesis via de novo pathway; 5-amino-1-(5-phospho-D-ribosyl)imidazole-4-carboxamide from 5-amino-1-(5-phospho-D-ribosyl)imidazole-4-carboxylate: step 2/2.</text>
</comment>
<dbReference type="EC" id="4.3.2.2" evidence="3 4"/>
<dbReference type="Gene3D" id="1.20.200.10">
    <property type="entry name" value="Fumarase/aspartase (Central domain)"/>
    <property type="match status" value="1"/>
</dbReference>
<name>A0ABR8PQN6_9CLOT</name>
<dbReference type="InterPro" id="IPR008948">
    <property type="entry name" value="L-Aspartase-like"/>
</dbReference>
<feature type="domain" description="Adenylosuccinate lyase C-terminal" evidence="5">
    <location>
        <begin position="369"/>
        <end position="453"/>
    </location>
</feature>
<dbReference type="GO" id="GO:0016829">
    <property type="term" value="F:lyase activity"/>
    <property type="evidence" value="ECO:0007669"/>
    <property type="project" value="UniProtKB-KW"/>
</dbReference>
<proteinExistence type="inferred from homology"/>
<dbReference type="EMBL" id="JACSRA010000004">
    <property type="protein sequence ID" value="MBD7910472.1"/>
    <property type="molecule type" value="Genomic_DNA"/>
</dbReference>
<keyword evidence="1" id="KW-0028">Amino-acid biosynthesis</keyword>
<protein>
    <recommendedName>
        <fullName evidence="3 4">Adenylosuccinate lyase</fullName>
        <shortName evidence="4">ASL</shortName>
        <ecNumber evidence="3 4">4.3.2.2</ecNumber>
    </recommendedName>
    <alternativeName>
        <fullName evidence="4">Adenylosuccinase</fullName>
    </alternativeName>
</protein>
<gene>
    <name evidence="6" type="ORF">H9661_03775</name>
</gene>
<dbReference type="Proteomes" id="UP000627781">
    <property type="component" value="Unassembled WGS sequence"/>
</dbReference>